<keyword evidence="4" id="KW-0483">Metalloprotease inhibitor</keyword>
<dbReference type="PROSITE" id="PS50189">
    <property type="entry name" value="NTR"/>
    <property type="match status" value="1"/>
</dbReference>
<keyword evidence="3" id="KW-0964">Secreted</keyword>
<feature type="domain" description="NTR" evidence="8">
    <location>
        <begin position="1"/>
        <end position="74"/>
    </location>
</feature>
<evidence type="ECO:0000256" key="1">
    <source>
        <dbReference type="ARBA" id="ARBA00004613"/>
    </source>
</evidence>
<protein>
    <recommendedName>
        <fullName evidence="8">NTR domain-containing protein</fullName>
    </recommendedName>
</protein>
<keyword evidence="7" id="KW-0481">Metalloenzyme inhibitor</keyword>
<dbReference type="InterPro" id="IPR027465">
    <property type="entry name" value="TIMP_C"/>
</dbReference>
<reference evidence="9 10" key="1">
    <citation type="journal article" date="2022" name="Allergy">
        <title>Genome assembly and annotation of Periplaneta americana reveal a comprehensive cockroach allergen profile.</title>
        <authorList>
            <person name="Wang L."/>
            <person name="Xiong Q."/>
            <person name="Saelim N."/>
            <person name="Wang L."/>
            <person name="Nong W."/>
            <person name="Wan A.T."/>
            <person name="Shi M."/>
            <person name="Liu X."/>
            <person name="Cao Q."/>
            <person name="Hui J.H.L."/>
            <person name="Sookrung N."/>
            <person name="Leung T.F."/>
            <person name="Tungtrongchitr A."/>
            <person name="Tsui S.K.W."/>
        </authorList>
    </citation>
    <scope>NUCLEOTIDE SEQUENCE [LARGE SCALE GENOMIC DNA]</scope>
    <source>
        <strain evidence="9">PWHHKU_190912</strain>
    </source>
</reference>
<keyword evidence="5" id="KW-0646">Protease inhibitor</keyword>
<evidence type="ECO:0000256" key="3">
    <source>
        <dbReference type="ARBA" id="ARBA00022525"/>
    </source>
</evidence>
<organism evidence="9 10">
    <name type="scientific">Periplaneta americana</name>
    <name type="common">American cockroach</name>
    <name type="synonym">Blatta americana</name>
    <dbReference type="NCBI Taxonomy" id="6978"/>
    <lineage>
        <taxon>Eukaryota</taxon>
        <taxon>Metazoa</taxon>
        <taxon>Ecdysozoa</taxon>
        <taxon>Arthropoda</taxon>
        <taxon>Hexapoda</taxon>
        <taxon>Insecta</taxon>
        <taxon>Pterygota</taxon>
        <taxon>Neoptera</taxon>
        <taxon>Polyneoptera</taxon>
        <taxon>Dictyoptera</taxon>
        <taxon>Blattodea</taxon>
        <taxon>Blattoidea</taxon>
        <taxon>Blattidae</taxon>
        <taxon>Blattinae</taxon>
        <taxon>Periplaneta</taxon>
    </lineage>
</organism>
<dbReference type="Pfam" id="PF00965">
    <property type="entry name" value="TIMP"/>
    <property type="match status" value="1"/>
</dbReference>
<evidence type="ECO:0000256" key="2">
    <source>
        <dbReference type="ARBA" id="ARBA00011027"/>
    </source>
</evidence>
<feature type="non-terminal residue" evidence="9">
    <location>
        <position position="1"/>
    </location>
</feature>
<evidence type="ECO:0000256" key="4">
    <source>
        <dbReference type="ARBA" id="ARBA00022608"/>
    </source>
</evidence>
<dbReference type="InterPro" id="IPR008993">
    <property type="entry name" value="TIMP-like_OB-fold"/>
</dbReference>
<sequence length="148" mass="16938">LSEKASILLKSGRILTAGSSSLCGVNLTPEKTYLITGKVVAGKARVSLCNYITPWNQLTVRQKKGFRLLYRQNCQCEIMSCPWWKQCPKEEKPTNGCQWEGNVTDCQAKHGICMRSPHGGCIWSTDRKFNECTKMQRRLRDEKLRREP</sequence>
<dbReference type="SUPFAM" id="SSF50242">
    <property type="entry name" value="TIMP-like"/>
    <property type="match status" value="1"/>
</dbReference>
<dbReference type="EMBL" id="JAJSOF020000017">
    <property type="protein sequence ID" value="KAJ4439664.1"/>
    <property type="molecule type" value="Genomic_DNA"/>
</dbReference>
<evidence type="ECO:0000256" key="7">
    <source>
        <dbReference type="ARBA" id="ARBA00023215"/>
    </source>
</evidence>
<evidence type="ECO:0000256" key="6">
    <source>
        <dbReference type="ARBA" id="ARBA00023157"/>
    </source>
</evidence>
<comment type="subcellular location">
    <subcellularLocation>
        <location evidence="1">Secreted</location>
    </subcellularLocation>
</comment>
<dbReference type="InterPro" id="IPR001134">
    <property type="entry name" value="Netrin_domain"/>
</dbReference>
<evidence type="ECO:0000313" key="9">
    <source>
        <dbReference type="EMBL" id="KAJ4439664.1"/>
    </source>
</evidence>
<dbReference type="Gene3D" id="3.90.370.10">
    <property type="entry name" value="Tissue inhibitor of metalloproteinase-1. Chain B, domain 1"/>
    <property type="match status" value="1"/>
</dbReference>
<dbReference type="PANTHER" id="PTHR11844:SF25">
    <property type="entry name" value="NTR DOMAIN-CONTAINING PROTEIN"/>
    <property type="match status" value="1"/>
</dbReference>
<comment type="caution">
    <text evidence="9">The sequence shown here is derived from an EMBL/GenBank/DDBJ whole genome shotgun (WGS) entry which is preliminary data.</text>
</comment>
<keyword evidence="10" id="KW-1185">Reference proteome</keyword>
<name>A0ABQ8SZM9_PERAM</name>
<gene>
    <name evidence="9" type="ORF">ANN_07792</name>
</gene>
<evidence type="ECO:0000313" key="10">
    <source>
        <dbReference type="Proteomes" id="UP001148838"/>
    </source>
</evidence>
<keyword evidence="6" id="KW-1015">Disulfide bond</keyword>
<dbReference type="SMART" id="SM00206">
    <property type="entry name" value="NTR"/>
    <property type="match status" value="1"/>
</dbReference>
<evidence type="ECO:0000256" key="5">
    <source>
        <dbReference type="ARBA" id="ARBA00022690"/>
    </source>
</evidence>
<dbReference type="PANTHER" id="PTHR11844">
    <property type="entry name" value="METALLOPROTEASE INHIBITOR"/>
    <property type="match status" value="1"/>
</dbReference>
<dbReference type="InterPro" id="IPR001820">
    <property type="entry name" value="TIMP"/>
</dbReference>
<evidence type="ECO:0000259" key="8">
    <source>
        <dbReference type="PROSITE" id="PS50189"/>
    </source>
</evidence>
<comment type="similarity">
    <text evidence="2">Belongs to the protease inhibitor I35 (TIMP) family.</text>
</comment>
<dbReference type="Proteomes" id="UP001148838">
    <property type="component" value="Unassembled WGS sequence"/>
</dbReference>
<proteinExistence type="inferred from homology"/>
<accession>A0ABQ8SZM9</accession>